<dbReference type="PRINTS" id="PR00937">
    <property type="entry name" value="TBOX"/>
</dbReference>
<evidence type="ECO:0000256" key="4">
    <source>
        <dbReference type="ARBA" id="ARBA00023163"/>
    </source>
</evidence>
<evidence type="ECO:0000313" key="9">
    <source>
        <dbReference type="WBParaSite" id="SMUV_0000062201-mRNA-1"/>
    </source>
</evidence>
<feature type="domain" description="T-box" evidence="7">
    <location>
        <begin position="13"/>
        <end position="195"/>
    </location>
</feature>
<dbReference type="GO" id="GO:0005634">
    <property type="term" value="C:nucleus"/>
    <property type="evidence" value="ECO:0007669"/>
    <property type="project" value="UniProtKB-SubCell"/>
</dbReference>
<dbReference type="AlphaFoldDB" id="A0A0N5A954"/>
<dbReference type="PANTHER" id="PTHR11267">
    <property type="entry name" value="T-BOX PROTEIN-RELATED"/>
    <property type="match status" value="1"/>
</dbReference>
<dbReference type="InterPro" id="IPR046360">
    <property type="entry name" value="T-box_DNA-bd"/>
</dbReference>
<dbReference type="CDD" id="cd00182">
    <property type="entry name" value="T-box"/>
    <property type="match status" value="1"/>
</dbReference>
<dbReference type="InterPro" id="IPR036960">
    <property type="entry name" value="T-box_sf"/>
</dbReference>
<dbReference type="InterPro" id="IPR001699">
    <property type="entry name" value="TF_T-box"/>
</dbReference>
<comment type="caution">
    <text evidence="6">Lacks conserved residue(s) required for the propagation of feature annotation.</text>
</comment>
<reference evidence="9" key="1">
    <citation type="submission" date="2016-04" db="UniProtKB">
        <authorList>
            <consortium name="WormBaseParasite"/>
        </authorList>
    </citation>
    <scope>IDENTIFICATION</scope>
</reference>
<dbReference type="GO" id="GO:0045893">
    <property type="term" value="P:positive regulation of DNA-templated transcription"/>
    <property type="evidence" value="ECO:0007669"/>
    <property type="project" value="InterPro"/>
</dbReference>
<evidence type="ECO:0000313" key="8">
    <source>
        <dbReference type="Proteomes" id="UP000046393"/>
    </source>
</evidence>
<dbReference type="PANTHER" id="PTHR11267:SF170">
    <property type="entry name" value="T-BOX PROTEIN 33-RELATED"/>
    <property type="match status" value="1"/>
</dbReference>
<dbReference type="GO" id="GO:0000981">
    <property type="term" value="F:DNA-binding transcription factor activity, RNA polymerase II-specific"/>
    <property type="evidence" value="ECO:0007669"/>
    <property type="project" value="TreeGrafter"/>
</dbReference>
<accession>A0A0N5A954</accession>
<dbReference type="InterPro" id="IPR018186">
    <property type="entry name" value="TF_T-box_CS"/>
</dbReference>
<keyword evidence="4" id="KW-0804">Transcription</keyword>
<dbReference type="SUPFAM" id="SSF49417">
    <property type="entry name" value="p53-like transcription factors"/>
    <property type="match status" value="1"/>
</dbReference>
<proteinExistence type="predicted"/>
<dbReference type="PROSITE" id="PS01264">
    <property type="entry name" value="TBOX_2"/>
    <property type="match status" value="1"/>
</dbReference>
<name>A0A0N5A954_9BILA</name>
<evidence type="ECO:0000256" key="6">
    <source>
        <dbReference type="PROSITE-ProRule" id="PRU00201"/>
    </source>
</evidence>
<evidence type="ECO:0000256" key="2">
    <source>
        <dbReference type="ARBA" id="ARBA00023015"/>
    </source>
</evidence>
<keyword evidence="3 6" id="KW-0238">DNA-binding</keyword>
<sequence length="299" mass="34271">MALLPTSGIHISLTNEKIWRSFHEVGTEMVLTKTGRNLFPKLQYRITGLQENQKYIPYLRFELADNKKYKYKSGGWLSAECCDPMTPPGYIMHPDGSKTGSHWMKAGIPFDRIKITNNTDEPRDNVCVLLQSMRKYRPVLTIYYAVEGLPYSNEMIRVAEFSCPFQEFIAVTAYQNTKITELKIRNNPYAKGFREGPKIDKPVATASLILLCFLGSNLHFCSLRSSLEPVKVPRTRQLQQTPAQFAFQQPSTMYQSFYHYQPPTQMFPQLPASSAQFCQPMNGCYYQNPWAFSPPNGTN</sequence>
<keyword evidence="8" id="KW-1185">Reference proteome</keyword>
<evidence type="ECO:0000256" key="5">
    <source>
        <dbReference type="ARBA" id="ARBA00023242"/>
    </source>
</evidence>
<organism evidence="8 9">
    <name type="scientific">Syphacia muris</name>
    <dbReference type="NCBI Taxonomy" id="451379"/>
    <lineage>
        <taxon>Eukaryota</taxon>
        <taxon>Metazoa</taxon>
        <taxon>Ecdysozoa</taxon>
        <taxon>Nematoda</taxon>
        <taxon>Chromadorea</taxon>
        <taxon>Rhabditida</taxon>
        <taxon>Spirurina</taxon>
        <taxon>Oxyuridomorpha</taxon>
        <taxon>Oxyuroidea</taxon>
        <taxon>Oxyuridae</taxon>
        <taxon>Syphacia</taxon>
    </lineage>
</organism>
<comment type="subcellular location">
    <subcellularLocation>
        <location evidence="1 6">Nucleus</location>
    </subcellularLocation>
</comment>
<keyword evidence="2" id="KW-0805">Transcription regulation</keyword>
<dbReference type="GO" id="GO:0000978">
    <property type="term" value="F:RNA polymerase II cis-regulatory region sequence-specific DNA binding"/>
    <property type="evidence" value="ECO:0007669"/>
    <property type="project" value="InterPro"/>
</dbReference>
<dbReference type="WBParaSite" id="SMUV_0000062201-mRNA-1">
    <property type="protein sequence ID" value="SMUV_0000062201-mRNA-1"/>
    <property type="gene ID" value="SMUV_0000062201"/>
</dbReference>
<dbReference type="Pfam" id="PF00907">
    <property type="entry name" value="T-box"/>
    <property type="match status" value="1"/>
</dbReference>
<dbReference type="PROSITE" id="PS50252">
    <property type="entry name" value="TBOX_3"/>
    <property type="match status" value="1"/>
</dbReference>
<evidence type="ECO:0000256" key="3">
    <source>
        <dbReference type="ARBA" id="ARBA00023125"/>
    </source>
</evidence>
<dbReference type="STRING" id="451379.A0A0N5A954"/>
<dbReference type="SMART" id="SM00425">
    <property type="entry name" value="TBOX"/>
    <property type="match status" value="1"/>
</dbReference>
<dbReference type="Gene3D" id="2.60.40.820">
    <property type="entry name" value="Transcription factor, T-box"/>
    <property type="match status" value="1"/>
</dbReference>
<protein>
    <submittedName>
        <fullName evidence="9">T-box domain-containing protein</fullName>
    </submittedName>
</protein>
<evidence type="ECO:0000259" key="7">
    <source>
        <dbReference type="PROSITE" id="PS50252"/>
    </source>
</evidence>
<dbReference type="GO" id="GO:0000785">
    <property type="term" value="C:chromatin"/>
    <property type="evidence" value="ECO:0007669"/>
    <property type="project" value="TreeGrafter"/>
</dbReference>
<dbReference type="InterPro" id="IPR008967">
    <property type="entry name" value="p53-like_TF_DNA-bd_sf"/>
</dbReference>
<dbReference type="Proteomes" id="UP000046393">
    <property type="component" value="Unplaced"/>
</dbReference>
<keyword evidence="5 6" id="KW-0539">Nucleus</keyword>
<dbReference type="GO" id="GO:0001708">
    <property type="term" value="P:cell fate specification"/>
    <property type="evidence" value="ECO:0007669"/>
    <property type="project" value="TreeGrafter"/>
</dbReference>
<evidence type="ECO:0000256" key="1">
    <source>
        <dbReference type="ARBA" id="ARBA00004123"/>
    </source>
</evidence>